<dbReference type="Pfam" id="PF03465">
    <property type="entry name" value="eRF1_3"/>
    <property type="match status" value="1"/>
</dbReference>
<dbReference type="EMBL" id="MT631459">
    <property type="protein sequence ID" value="QNO51048.1"/>
    <property type="molecule type" value="Genomic_DNA"/>
</dbReference>
<dbReference type="Gene3D" id="3.30.1330.30">
    <property type="match status" value="1"/>
</dbReference>
<protein>
    <recommendedName>
        <fullName evidence="1">eRF1 domain-containing protein</fullName>
    </recommendedName>
</protein>
<name>A0A7G9YSR4_9EURY</name>
<proteinExistence type="predicted"/>
<reference evidence="2" key="1">
    <citation type="submission" date="2020-06" db="EMBL/GenBank/DDBJ databases">
        <title>Unique genomic features of the anaerobic methanotrophic archaea.</title>
        <authorList>
            <person name="Chadwick G.L."/>
            <person name="Skennerton C.T."/>
            <person name="Laso-Perez R."/>
            <person name="Leu A.O."/>
            <person name="Speth D.R."/>
            <person name="Yu H."/>
            <person name="Morgan-Lang C."/>
            <person name="Hatzenpichler R."/>
            <person name="Goudeau D."/>
            <person name="Malmstrom R."/>
            <person name="Brazelton W.J."/>
            <person name="Woyke T."/>
            <person name="Hallam S.J."/>
            <person name="Tyson G.W."/>
            <person name="Wegener G."/>
            <person name="Boetius A."/>
            <person name="Orphan V."/>
        </authorList>
    </citation>
    <scope>NUCLEOTIDE SEQUENCE</scope>
</reference>
<feature type="domain" description="eRF1" evidence="1">
    <location>
        <begin position="261"/>
        <end position="371"/>
    </location>
</feature>
<dbReference type="InterPro" id="IPR041202">
    <property type="entry name" value="BaeRF_family10"/>
</dbReference>
<dbReference type="InterPro" id="IPR042226">
    <property type="entry name" value="eFR1_2_sf"/>
</dbReference>
<dbReference type="Gene3D" id="3.30.420.60">
    <property type="entry name" value="eRF1 domain 2"/>
    <property type="match status" value="1"/>
</dbReference>
<organism evidence="2">
    <name type="scientific">Candidatus Methanophagaceae archaeon ANME-1 ERB6</name>
    <dbReference type="NCBI Taxonomy" id="2759912"/>
    <lineage>
        <taxon>Archaea</taxon>
        <taxon>Methanobacteriati</taxon>
        <taxon>Methanobacteriota</taxon>
        <taxon>Stenosarchaea group</taxon>
        <taxon>Methanomicrobia</taxon>
        <taxon>Candidatus Methanophagales</taxon>
        <taxon>Candidatus Methanophagaceae</taxon>
    </lineage>
</organism>
<dbReference type="Pfam" id="PF18854">
    <property type="entry name" value="baeRF_family10"/>
    <property type="match status" value="1"/>
</dbReference>
<dbReference type="AlphaFoldDB" id="A0A7G9YSR4"/>
<dbReference type="InterPro" id="IPR004403">
    <property type="entry name" value="Peptide_chain-rel_eRF1/aRF1"/>
</dbReference>
<evidence type="ECO:0000313" key="2">
    <source>
        <dbReference type="EMBL" id="QNO51048.1"/>
    </source>
</evidence>
<dbReference type="PANTHER" id="PTHR10113">
    <property type="entry name" value="PEPTIDE CHAIN RELEASE FACTOR SUBUNIT 1"/>
    <property type="match status" value="1"/>
</dbReference>
<accession>A0A7G9YSR4</accession>
<dbReference type="GO" id="GO:0003747">
    <property type="term" value="F:translation release factor activity"/>
    <property type="evidence" value="ECO:0007669"/>
    <property type="project" value="InterPro"/>
</dbReference>
<dbReference type="SUPFAM" id="SSF55315">
    <property type="entry name" value="L30e-like"/>
    <property type="match status" value="1"/>
</dbReference>
<gene>
    <name evidence="2" type="ORF">HCFNICHJ_00003</name>
</gene>
<dbReference type="InterPro" id="IPR029064">
    <property type="entry name" value="Ribosomal_eL30-like_sf"/>
</dbReference>
<evidence type="ECO:0000259" key="1">
    <source>
        <dbReference type="Pfam" id="PF03465"/>
    </source>
</evidence>
<dbReference type="SUPFAM" id="SSF53137">
    <property type="entry name" value="Translational machinery components"/>
    <property type="match status" value="1"/>
</dbReference>
<sequence length="371" mass="41839">MLTDLKSTDVKELSEVYDSENKDSFISLYLDMDGRDNKFVGRRKSTCKSVLKEDKELSDNFEKTMQIIEEHLNKSGREKGQQGLAMFASNIHNFFRAYKLAMPVENLLVVDTSPYIRPLARLVDEYEAFGLVLLDSQRAKIYVVSSGKVEYKKKKATDIINKHKKGGMSQARFQRLRKGAINHFLKDVAEDVEKLFLKDEVVKIIIAGSGNAKIMFRNILPPHIESKIVDVIDMDFDEAEDRLVSKAEEIVLGDEKATSERNVSRLSAEILRNGLAVHGLKETMEAVMNGQIELLLVSKGYKIRGWICEKCQAVDSGVKDRCPYCGSRTSEVDVIEEIIEFAERADTKIEFVGDNLGLDELGGVGGLLRFK</sequence>
<dbReference type="InterPro" id="IPR005142">
    <property type="entry name" value="eRF1_3"/>
</dbReference>